<dbReference type="GO" id="GO:0005524">
    <property type="term" value="F:ATP binding"/>
    <property type="evidence" value="ECO:0007669"/>
    <property type="project" value="UniProtKB-UniRule"/>
</dbReference>
<evidence type="ECO:0000259" key="3">
    <source>
        <dbReference type="PROSITE" id="PS50011"/>
    </source>
</evidence>
<proteinExistence type="predicted"/>
<dbReference type="PROSITE" id="PS50011">
    <property type="entry name" value="PROTEIN_KINASE_DOM"/>
    <property type="match status" value="1"/>
</dbReference>
<accession>A0AA35RV42</accession>
<dbReference type="EMBL" id="CASHTH010001581">
    <property type="protein sequence ID" value="CAI8016982.1"/>
    <property type="molecule type" value="Genomic_DNA"/>
</dbReference>
<comment type="caution">
    <text evidence="4">The sequence shown here is derived from an EMBL/GenBank/DDBJ whole genome shotgun (WGS) entry which is preliminary data.</text>
</comment>
<dbReference type="Proteomes" id="UP001174909">
    <property type="component" value="Unassembled WGS sequence"/>
</dbReference>
<dbReference type="InterPro" id="IPR051681">
    <property type="entry name" value="Ser/Thr_Kinases-Pseudokinases"/>
</dbReference>
<name>A0AA35RV42_GEOBA</name>
<dbReference type="InterPro" id="IPR000719">
    <property type="entry name" value="Prot_kinase_dom"/>
</dbReference>
<keyword evidence="4" id="KW-0418">Kinase</keyword>
<dbReference type="InterPro" id="IPR008266">
    <property type="entry name" value="Tyr_kinase_AS"/>
</dbReference>
<keyword evidence="5" id="KW-1185">Reference proteome</keyword>
<dbReference type="Pfam" id="PF00069">
    <property type="entry name" value="Pkinase"/>
    <property type="match status" value="1"/>
</dbReference>
<evidence type="ECO:0000313" key="4">
    <source>
        <dbReference type="EMBL" id="CAI8016982.1"/>
    </source>
</evidence>
<dbReference type="PROSITE" id="PS00107">
    <property type="entry name" value="PROTEIN_KINASE_ATP"/>
    <property type="match status" value="1"/>
</dbReference>
<keyword evidence="1" id="KW-0547">Nucleotide-binding</keyword>
<evidence type="ECO:0000256" key="2">
    <source>
        <dbReference type="SAM" id="MobiDB-lite"/>
    </source>
</evidence>
<dbReference type="Gene3D" id="1.10.510.10">
    <property type="entry name" value="Transferase(Phosphotransferase) domain 1"/>
    <property type="match status" value="1"/>
</dbReference>
<sequence length="268" mass="29863">MRVATFARRALLVVRPTSMAARLPALAPLELPEVVETGRVLGKGAYGEVVEVKVLGMKCAAKSLHRELLFNEYERLSDLYDRFIDECLCHSKLKHPNIVQLIGVHFADPELPVPIIVMECLPMSLSQCLDKYQRLPHCMECSILLDVASGLRYLHGQSPPIMHRDLTANNVLLTSHMQAKISDLGQAKLLEQSPTRKKTTAPGNNCYMPPEALVSKSDYSTKIDVFSFWSPDPPCRDTPVAVQENVPGSKHQASDATHRGREEESLPR</sequence>
<dbReference type="InterPro" id="IPR017441">
    <property type="entry name" value="Protein_kinase_ATP_BS"/>
</dbReference>
<dbReference type="SUPFAM" id="SSF56112">
    <property type="entry name" value="Protein kinase-like (PK-like)"/>
    <property type="match status" value="1"/>
</dbReference>
<dbReference type="GO" id="GO:0004674">
    <property type="term" value="F:protein serine/threonine kinase activity"/>
    <property type="evidence" value="ECO:0007669"/>
    <property type="project" value="TreeGrafter"/>
</dbReference>
<organism evidence="4 5">
    <name type="scientific">Geodia barretti</name>
    <name type="common">Barrett's horny sponge</name>
    <dbReference type="NCBI Taxonomy" id="519541"/>
    <lineage>
        <taxon>Eukaryota</taxon>
        <taxon>Metazoa</taxon>
        <taxon>Porifera</taxon>
        <taxon>Demospongiae</taxon>
        <taxon>Heteroscleromorpha</taxon>
        <taxon>Tetractinellida</taxon>
        <taxon>Astrophorina</taxon>
        <taxon>Geodiidae</taxon>
        <taxon>Geodia</taxon>
    </lineage>
</organism>
<dbReference type="PROSITE" id="PS00109">
    <property type="entry name" value="PROTEIN_KINASE_TYR"/>
    <property type="match status" value="1"/>
</dbReference>
<gene>
    <name evidence="4" type="ORF">GBAR_LOCUS10366</name>
</gene>
<protein>
    <submittedName>
        <fullName evidence="4">Serine/threonine-protein kinase TNNI3K</fullName>
    </submittedName>
</protein>
<feature type="binding site" evidence="1">
    <location>
        <position position="62"/>
    </location>
    <ligand>
        <name>ATP</name>
        <dbReference type="ChEBI" id="CHEBI:30616"/>
    </ligand>
</feature>
<keyword evidence="1" id="KW-0067">ATP-binding</keyword>
<dbReference type="AlphaFoldDB" id="A0AA35RV42"/>
<feature type="region of interest" description="Disordered" evidence="2">
    <location>
        <begin position="236"/>
        <end position="268"/>
    </location>
</feature>
<dbReference type="PANTHER" id="PTHR44329">
    <property type="entry name" value="SERINE/THREONINE-PROTEIN KINASE TNNI3K-RELATED"/>
    <property type="match status" value="1"/>
</dbReference>
<dbReference type="InterPro" id="IPR011009">
    <property type="entry name" value="Kinase-like_dom_sf"/>
</dbReference>
<feature type="compositionally biased region" description="Basic and acidic residues" evidence="2">
    <location>
        <begin position="252"/>
        <end position="268"/>
    </location>
</feature>
<keyword evidence="4" id="KW-0808">Transferase</keyword>
<evidence type="ECO:0000256" key="1">
    <source>
        <dbReference type="PROSITE-ProRule" id="PRU10141"/>
    </source>
</evidence>
<evidence type="ECO:0000313" key="5">
    <source>
        <dbReference type="Proteomes" id="UP001174909"/>
    </source>
</evidence>
<feature type="domain" description="Protein kinase" evidence="3">
    <location>
        <begin position="35"/>
        <end position="268"/>
    </location>
</feature>
<reference evidence="4" key="1">
    <citation type="submission" date="2023-03" db="EMBL/GenBank/DDBJ databases">
        <authorList>
            <person name="Steffen K."/>
            <person name="Cardenas P."/>
        </authorList>
    </citation>
    <scope>NUCLEOTIDE SEQUENCE</scope>
</reference>